<dbReference type="InterPro" id="IPR025634">
    <property type="entry name" value="DUF4292"/>
</dbReference>
<feature type="signal peptide" evidence="1">
    <location>
        <begin position="1"/>
        <end position="23"/>
    </location>
</feature>
<evidence type="ECO:0000313" key="2">
    <source>
        <dbReference type="EMBL" id="PWA11498.1"/>
    </source>
</evidence>
<dbReference type="Pfam" id="PF14125">
    <property type="entry name" value="DUF4292"/>
    <property type="match status" value="1"/>
</dbReference>
<proteinExistence type="predicted"/>
<keyword evidence="3" id="KW-1185">Reference proteome</keyword>
<reference evidence="2 3" key="1">
    <citation type="submission" date="2018-04" db="EMBL/GenBank/DDBJ databases">
        <title>Flavobacterium sp. nov., isolated from glacier ice.</title>
        <authorList>
            <person name="Liu Q."/>
            <person name="Xin Y.-H."/>
        </authorList>
    </citation>
    <scope>NUCLEOTIDE SEQUENCE [LARGE SCALE GENOMIC DNA]</scope>
    <source>
        <strain evidence="2 3">LB2P30</strain>
    </source>
</reference>
<gene>
    <name evidence="2" type="ORF">DB891_01425</name>
</gene>
<name>A0A2U1K3G7_9FLAO</name>
<accession>A0A2U1K3G7</accession>
<dbReference type="OrthoDB" id="849114at2"/>
<dbReference type="EMBL" id="QCZH01000001">
    <property type="protein sequence ID" value="PWA11498.1"/>
    <property type="molecule type" value="Genomic_DNA"/>
</dbReference>
<keyword evidence="1" id="KW-0732">Signal</keyword>
<dbReference type="Proteomes" id="UP000245618">
    <property type="component" value="Unassembled WGS sequence"/>
</dbReference>
<sequence>MNRFLVRVLFVLMVCMSSSLTLVSCKAKAIAVKENTNSNRLTADRIVKNYYNNKSEFSTLYIKSNVRYSDDKQTQNVTAEIKIKNNEQILVSIRFLGITMAKALITPTTVSYYEKINGSYFEGDFSTLSQWLGTDLDYKKIQNMLIGQAMDDLTKGEYKDSLIDQTYRLEDISNKDTKKYFFFDTQKFLLNKQEITQTDKNRMIQVSYSDSKLYNESMFPSNVAISASQDKGNTEINLGYNTITINEELSFPYSVPNGYKRILIK</sequence>
<dbReference type="RefSeq" id="WP_116759836.1">
    <property type="nucleotide sequence ID" value="NZ_QCZH01000001.1"/>
</dbReference>
<dbReference type="PROSITE" id="PS51257">
    <property type="entry name" value="PROKAR_LIPOPROTEIN"/>
    <property type="match status" value="1"/>
</dbReference>
<evidence type="ECO:0000256" key="1">
    <source>
        <dbReference type="SAM" id="SignalP"/>
    </source>
</evidence>
<organism evidence="2 3">
    <name type="scientific">Flavobacterium laiguense</name>
    <dbReference type="NCBI Taxonomy" id="2169409"/>
    <lineage>
        <taxon>Bacteria</taxon>
        <taxon>Pseudomonadati</taxon>
        <taxon>Bacteroidota</taxon>
        <taxon>Flavobacteriia</taxon>
        <taxon>Flavobacteriales</taxon>
        <taxon>Flavobacteriaceae</taxon>
        <taxon>Flavobacterium</taxon>
    </lineage>
</organism>
<dbReference type="AlphaFoldDB" id="A0A2U1K3G7"/>
<evidence type="ECO:0000313" key="3">
    <source>
        <dbReference type="Proteomes" id="UP000245618"/>
    </source>
</evidence>
<protein>
    <submittedName>
        <fullName evidence="2">DUF4292 domain-containing protein</fullName>
    </submittedName>
</protein>
<comment type="caution">
    <text evidence="2">The sequence shown here is derived from an EMBL/GenBank/DDBJ whole genome shotgun (WGS) entry which is preliminary data.</text>
</comment>
<feature type="chain" id="PRO_5015694064" evidence="1">
    <location>
        <begin position="24"/>
        <end position="265"/>
    </location>
</feature>
<dbReference type="Gene3D" id="2.50.20.10">
    <property type="entry name" value="Lipoprotein localisation LolA/LolB/LppX"/>
    <property type="match status" value="1"/>
</dbReference>